<dbReference type="PANTHER" id="PTHR37357:SF1">
    <property type="entry name" value="IZUMO SPERM-EGG FUSION PROTEIN 4"/>
    <property type="match status" value="1"/>
</dbReference>
<evidence type="ECO:0000313" key="4">
    <source>
        <dbReference type="Proteomes" id="UP000515156"/>
    </source>
</evidence>
<accession>A0A6P7ZDI4</accession>
<dbReference type="AlphaFoldDB" id="A0A6P7ZDI4"/>
<dbReference type="RefSeq" id="XP_030074546.1">
    <property type="nucleotide sequence ID" value="XM_030218686.1"/>
</dbReference>
<dbReference type="InParanoid" id="A0A6P7ZDI4"/>
<name>A0A6P7ZDI4_9AMPH</name>
<reference evidence="5" key="2">
    <citation type="submission" date="2025-08" db="UniProtKB">
        <authorList>
            <consortium name="RefSeq"/>
        </authorList>
    </citation>
    <scope>IDENTIFICATION</scope>
</reference>
<evidence type="ECO:0000256" key="3">
    <source>
        <dbReference type="SAM" id="SignalP"/>
    </source>
</evidence>
<reference evidence="4" key="1">
    <citation type="submission" date="2024-06" db="UniProtKB">
        <authorList>
            <consortium name="RefSeq"/>
        </authorList>
    </citation>
    <scope>NUCLEOTIDE SEQUENCE [LARGE SCALE GENOMIC DNA]</scope>
</reference>
<dbReference type="FunCoup" id="A0A6P7ZDI4">
    <property type="interactions" value="408"/>
</dbReference>
<keyword evidence="4" id="KW-1185">Reference proteome</keyword>
<dbReference type="Proteomes" id="UP000515156">
    <property type="component" value="Chromosome 11"/>
</dbReference>
<proteinExistence type="inferred from homology"/>
<evidence type="ECO:0000313" key="5">
    <source>
        <dbReference type="RefSeq" id="XP_030074546.1"/>
    </source>
</evidence>
<gene>
    <name evidence="5" type="primary">IZUMO4</name>
</gene>
<dbReference type="OrthoDB" id="9904630at2759"/>
<comment type="similarity">
    <text evidence="1">Belongs to the Izumo family.</text>
</comment>
<dbReference type="KEGG" id="muo:115480191"/>
<evidence type="ECO:0000256" key="1">
    <source>
        <dbReference type="ARBA" id="ARBA00009633"/>
    </source>
</evidence>
<feature type="signal peptide" evidence="3">
    <location>
        <begin position="1"/>
        <end position="20"/>
    </location>
</feature>
<dbReference type="InterPro" id="IPR029389">
    <property type="entry name" value="IZUMO"/>
</dbReference>
<keyword evidence="2 3" id="KW-0732">Signal</keyword>
<dbReference type="InterPro" id="IPR052868">
    <property type="entry name" value="Izumo_fusion"/>
</dbReference>
<dbReference type="CTD" id="113177"/>
<dbReference type="Pfam" id="PF15005">
    <property type="entry name" value="IZUMO"/>
    <property type="match status" value="1"/>
</dbReference>
<dbReference type="PANTHER" id="PTHR37357">
    <property type="entry name" value="IZUMO SPERM-EGG FUSION PROTEIN 4"/>
    <property type="match status" value="1"/>
</dbReference>
<feature type="chain" id="PRO_5027560946" evidence="3">
    <location>
        <begin position="21"/>
        <end position="217"/>
    </location>
</feature>
<sequence length="217" mass="25017">MGTTRLSLPLLLLLAALAHGCLHCDSAFQQKFTFYRQNMSWKSWWVGDRTAALHILQKWKPRTLEGLQLNIAQEIPQDKLHSVAMKVYEKLDSVYKEFMYKPGIFPQILSSVLKAQTLMLRDEIVQSRLDCEKQCGIYEYDTISCISCNASVATCFGYNCGTSEEWEAALESLPKYIKLMTMGISQKPNRLTNLSGKFLERQNFLGQRKKCFSKWHK</sequence>
<evidence type="ECO:0000256" key="2">
    <source>
        <dbReference type="ARBA" id="ARBA00022729"/>
    </source>
</evidence>
<protein>
    <submittedName>
        <fullName evidence="5">Izumo sperm-egg fusion protein 4</fullName>
    </submittedName>
</protein>
<dbReference type="GeneID" id="115480191"/>
<organism evidence="4 5">
    <name type="scientific">Microcaecilia unicolor</name>
    <dbReference type="NCBI Taxonomy" id="1415580"/>
    <lineage>
        <taxon>Eukaryota</taxon>
        <taxon>Metazoa</taxon>
        <taxon>Chordata</taxon>
        <taxon>Craniata</taxon>
        <taxon>Vertebrata</taxon>
        <taxon>Euteleostomi</taxon>
        <taxon>Amphibia</taxon>
        <taxon>Gymnophiona</taxon>
        <taxon>Siphonopidae</taxon>
        <taxon>Microcaecilia</taxon>
    </lineage>
</organism>